<name>A0A0C7GCX6_PARSO</name>
<protein>
    <submittedName>
        <fullName evidence="2">Uncharacterized protein</fullName>
    </submittedName>
</protein>
<proteinExistence type="predicted"/>
<keyword evidence="1" id="KW-0472">Membrane</keyword>
<sequence length="107" mass="12871">MNSYKENYNKYECKIYDKCEKLMNYHAIFKMKDGRMFDGIIEHVDGSYVTVLVGEDMVDKECKNRNNKRQSGFSRRYRRYRRRAIPLSSLIALSLLAYPYTTPPFRY</sequence>
<gene>
    <name evidence="2" type="ORF">R28058_30991</name>
</gene>
<reference evidence="2 3" key="1">
    <citation type="submission" date="2015-01" db="EMBL/GenBank/DDBJ databases">
        <authorList>
            <person name="Aslett A.Martin."/>
            <person name="De Silva Nishadi"/>
        </authorList>
    </citation>
    <scope>NUCLEOTIDE SEQUENCE [LARGE SCALE GENOMIC DNA]</scope>
    <source>
        <strain evidence="2 3">R28058</strain>
    </source>
</reference>
<dbReference type="AlphaFoldDB" id="A0A0C7GCX6"/>
<dbReference type="RefSeq" id="WP_055338191.1">
    <property type="nucleotide sequence ID" value="NZ_CDNF01000036.1"/>
</dbReference>
<dbReference type="EMBL" id="CEKZ01000025">
    <property type="protein sequence ID" value="CEQ05408.1"/>
    <property type="molecule type" value="Genomic_DNA"/>
</dbReference>
<keyword evidence="1" id="KW-1133">Transmembrane helix</keyword>
<evidence type="ECO:0000256" key="1">
    <source>
        <dbReference type="SAM" id="Phobius"/>
    </source>
</evidence>
<dbReference type="Proteomes" id="UP000049127">
    <property type="component" value="Unassembled WGS sequence"/>
</dbReference>
<dbReference type="OrthoDB" id="2628646at2"/>
<keyword evidence="1" id="KW-0812">Transmembrane</keyword>
<evidence type="ECO:0000313" key="2">
    <source>
        <dbReference type="EMBL" id="CEQ05408.1"/>
    </source>
</evidence>
<evidence type="ECO:0000313" key="3">
    <source>
        <dbReference type="Proteomes" id="UP000049127"/>
    </source>
</evidence>
<accession>A0A0C7GCX6</accession>
<organism evidence="2 3">
    <name type="scientific">Paraclostridium sordellii</name>
    <name type="common">Clostridium sordellii</name>
    <dbReference type="NCBI Taxonomy" id="1505"/>
    <lineage>
        <taxon>Bacteria</taxon>
        <taxon>Bacillati</taxon>
        <taxon>Bacillota</taxon>
        <taxon>Clostridia</taxon>
        <taxon>Peptostreptococcales</taxon>
        <taxon>Peptostreptococcaceae</taxon>
        <taxon>Paraclostridium</taxon>
    </lineage>
</organism>
<feature type="transmembrane region" description="Helical" evidence="1">
    <location>
        <begin position="84"/>
        <end position="101"/>
    </location>
</feature>